<comment type="similarity">
    <text evidence="1">Belongs to the enoyl-CoA hydratase/isomerase family.</text>
</comment>
<dbReference type="InterPro" id="IPR018376">
    <property type="entry name" value="Enoyl-CoA_hyd/isom_CS"/>
</dbReference>
<comment type="caution">
    <text evidence="2">The sequence shown here is derived from an EMBL/GenBank/DDBJ whole genome shotgun (WGS) entry which is preliminary data.</text>
</comment>
<dbReference type="EMBL" id="BOPG01000024">
    <property type="protein sequence ID" value="GIJ56313.1"/>
    <property type="molecule type" value="Genomic_DNA"/>
</dbReference>
<protein>
    <submittedName>
        <fullName evidence="2">Enoyl-CoA hydratase</fullName>
    </submittedName>
</protein>
<proteinExistence type="inferred from homology"/>
<accession>A0A8J3Z4T1</accession>
<reference evidence="2" key="1">
    <citation type="submission" date="2021-01" db="EMBL/GenBank/DDBJ databases">
        <title>Whole genome shotgun sequence of Virgisporangium aurantiacum NBRC 16421.</title>
        <authorList>
            <person name="Komaki H."/>
            <person name="Tamura T."/>
        </authorList>
    </citation>
    <scope>NUCLEOTIDE SEQUENCE</scope>
    <source>
        <strain evidence="2">NBRC 16421</strain>
    </source>
</reference>
<sequence>MTTTVTLAVDAGLARITLDGPTTRNALDGASAQALVDACAAVDADATVGVAVITGAGGAFCSGAARGTLAALADAPADRMYDELGAVYRAFERVGRLAVPTIARIEGAAVGAGLNLALATDLRLAAPGARLISGFAAIGIHPGGGHLHLLARTAGRQAAAALGVFACPLTALEAKAAGLIWDVAADGDLDALVDAAAAPLRADPELARALKTSLQLTTSGVDAWSAATEVERARQMWSLTRKAAR</sequence>
<dbReference type="Pfam" id="PF00378">
    <property type="entry name" value="ECH_1"/>
    <property type="match status" value="1"/>
</dbReference>
<keyword evidence="3" id="KW-1185">Reference proteome</keyword>
<evidence type="ECO:0000313" key="2">
    <source>
        <dbReference type="EMBL" id="GIJ56313.1"/>
    </source>
</evidence>
<dbReference type="GO" id="GO:0003824">
    <property type="term" value="F:catalytic activity"/>
    <property type="evidence" value="ECO:0007669"/>
    <property type="project" value="InterPro"/>
</dbReference>
<dbReference type="AlphaFoldDB" id="A0A8J3Z4T1"/>
<gene>
    <name evidence="2" type="primary">paaG_5</name>
    <name evidence="2" type="ORF">Vau01_038290</name>
</gene>
<dbReference type="PANTHER" id="PTHR43459">
    <property type="entry name" value="ENOYL-COA HYDRATASE"/>
    <property type="match status" value="1"/>
</dbReference>
<dbReference type="RefSeq" id="WP_203994423.1">
    <property type="nucleotide sequence ID" value="NZ_BOPG01000024.1"/>
</dbReference>
<dbReference type="PANTHER" id="PTHR43459:SF1">
    <property type="entry name" value="EG:BACN32G11.4 PROTEIN"/>
    <property type="match status" value="1"/>
</dbReference>
<dbReference type="InterPro" id="IPR001753">
    <property type="entry name" value="Enoyl-CoA_hydra/iso"/>
</dbReference>
<dbReference type="CDD" id="cd06558">
    <property type="entry name" value="crotonase-like"/>
    <property type="match status" value="1"/>
</dbReference>
<dbReference type="Gene3D" id="3.90.226.10">
    <property type="entry name" value="2-enoyl-CoA Hydratase, Chain A, domain 1"/>
    <property type="match status" value="1"/>
</dbReference>
<dbReference type="InterPro" id="IPR029045">
    <property type="entry name" value="ClpP/crotonase-like_dom_sf"/>
</dbReference>
<dbReference type="Proteomes" id="UP000612585">
    <property type="component" value="Unassembled WGS sequence"/>
</dbReference>
<dbReference type="PROSITE" id="PS00166">
    <property type="entry name" value="ENOYL_COA_HYDRATASE"/>
    <property type="match status" value="1"/>
</dbReference>
<name>A0A8J3Z4T1_9ACTN</name>
<dbReference type="SUPFAM" id="SSF52096">
    <property type="entry name" value="ClpP/crotonase"/>
    <property type="match status" value="1"/>
</dbReference>
<organism evidence="2 3">
    <name type="scientific">Virgisporangium aurantiacum</name>
    <dbReference type="NCBI Taxonomy" id="175570"/>
    <lineage>
        <taxon>Bacteria</taxon>
        <taxon>Bacillati</taxon>
        <taxon>Actinomycetota</taxon>
        <taxon>Actinomycetes</taxon>
        <taxon>Micromonosporales</taxon>
        <taxon>Micromonosporaceae</taxon>
        <taxon>Virgisporangium</taxon>
    </lineage>
</organism>
<evidence type="ECO:0000256" key="1">
    <source>
        <dbReference type="RuleBase" id="RU003707"/>
    </source>
</evidence>
<evidence type="ECO:0000313" key="3">
    <source>
        <dbReference type="Proteomes" id="UP000612585"/>
    </source>
</evidence>